<comment type="subcellular location">
    <subcellularLocation>
        <location evidence="1">Golgi apparatus membrane</location>
        <topology evidence="1">Multi-pass membrane protein</topology>
    </subcellularLocation>
</comment>
<dbReference type="InterPro" id="IPR025993">
    <property type="entry name" value="Ceramide_glucosylTrfase"/>
</dbReference>
<keyword evidence="7" id="KW-0328">Glycosyltransferase</keyword>
<keyword evidence="13 16" id="KW-0472">Membrane</keyword>
<evidence type="ECO:0000313" key="18">
    <source>
        <dbReference type="Proteomes" id="UP001196413"/>
    </source>
</evidence>
<evidence type="ECO:0000256" key="8">
    <source>
        <dbReference type="ARBA" id="ARBA00022679"/>
    </source>
</evidence>
<organism evidence="17 18">
    <name type="scientific">Parelaphostrongylus tenuis</name>
    <name type="common">Meningeal worm</name>
    <dbReference type="NCBI Taxonomy" id="148309"/>
    <lineage>
        <taxon>Eukaryota</taxon>
        <taxon>Metazoa</taxon>
        <taxon>Ecdysozoa</taxon>
        <taxon>Nematoda</taxon>
        <taxon>Chromadorea</taxon>
        <taxon>Rhabditida</taxon>
        <taxon>Rhabditina</taxon>
        <taxon>Rhabditomorpha</taxon>
        <taxon>Strongyloidea</taxon>
        <taxon>Metastrongylidae</taxon>
        <taxon>Parelaphostrongylus</taxon>
    </lineage>
</organism>
<keyword evidence="18" id="KW-1185">Reference proteome</keyword>
<evidence type="ECO:0000256" key="5">
    <source>
        <dbReference type="ARBA" id="ARBA00012699"/>
    </source>
</evidence>
<evidence type="ECO:0000256" key="14">
    <source>
        <dbReference type="ARBA" id="ARBA00047869"/>
    </source>
</evidence>
<accession>A0AAD5R2A4</accession>
<evidence type="ECO:0000256" key="2">
    <source>
        <dbReference type="ARBA" id="ARBA00004760"/>
    </source>
</evidence>
<keyword evidence="11" id="KW-0333">Golgi apparatus</keyword>
<dbReference type="PANTHER" id="PTHR12726">
    <property type="entry name" value="CERAMIDE GLUCOSYLTRANSFERASE"/>
    <property type="match status" value="1"/>
</dbReference>
<evidence type="ECO:0000256" key="11">
    <source>
        <dbReference type="ARBA" id="ARBA00023034"/>
    </source>
</evidence>
<gene>
    <name evidence="17" type="ORF">KIN20_029376</name>
</gene>
<evidence type="ECO:0000256" key="16">
    <source>
        <dbReference type="SAM" id="Phobius"/>
    </source>
</evidence>
<evidence type="ECO:0000256" key="9">
    <source>
        <dbReference type="ARBA" id="ARBA00022692"/>
    </source>
</evidence>
<evidence type="ECO:0000256" key="4">
    <source>
        <dbReference type="ARBA" id="ARBA00006739"/>
    </source>
</evidence>
<sequence>MTSVVDDVSNSSWSVWSAVTLFPFRLWPLLPEWSTLLAIAGLVFVSCLYLLHLIGYTYSKYRLHRSVDFNPNSPGVSILKPLLGVDKHLKLNLQSFFTMKFPKFELLFCVKERHDPAVSIVKQLMDRYPAIEARIFYGGEDVGLNPKINNLMPAYRNAKYPLVMISDASIIMRADSLMDMVNAMEDNVALVTQVPYCKDRDGFAGSLEQIYFGTSHGRIYLAGNCMQFVCSTGMSSLMRKFVLDDCGGLAAFSDVLAEDYFIGMEFSRRGWLSAISTHPALQNGAEPSVAKFHARISRWMQLRIAMLPHMMLVEPLQDCFVSGLIGSLSVSHLFGVSATIYYVLHCVAWLLCDYALNRSIQNGQLPYRLPGFVLAWAFREALAPIIYIRAIMTPCIQWRNGRFRLHWGGKIKSS</sequence>
<keyword evidence="10 16" id="KW-1133">Transmembrane helix</keyword>
<dbReference type="Pfam" id="PF13506">
    <property type="entry name" value="Glyco_transf_21"/>
    <property type="match status" value="1"/>
</dbReference>
<feature type="transmembrane region" description="Helical" evidence="16">
    <location>
        <begin position="333"/>
        <end position="351"/>
    </location>
</feature>
<comment type="catalytic activity">
    <reaction evidence="15">
        <text>N-(9Z-octadecenoyl)-sphing-4-enine + UDP-alpha-D-xylose = beta-D-xylosyl-(1&lt;-&gt;1')-N-(9Z-octadecenoyl)-sphing-4-enine + UDP + H(+)</text>
        <dbReference type="Rhea" id="RHEA:70247"/>
        <dbReference type="ChEBI" id="CHEBI:15378"/>
        <dbReference type="ChEBI" id="CHEBI:57632"/>
        <dbReference type="ChEBI" id="CHEBI:58223"/>
        <dbReference type="ChEBI" id="CHEBI:77996"/>
        <dbReference type="ChEBI" id="CHEBI:189081"/>
    </reaction>
    <physiologicalReaction direction="left-to-right" evidence="15">
        <dbReference type="Rhea" id="RHEA:70248"/>
    </physiologicalReaction>
</comment>
<reference evidence="17" key="1">
    <citation type="submission" date="2021-06" db="EMBL/GenBank/DDBJ databases">
        <title>Parelaphostrongylus tenuis whole genome reference sequence.</title>
        <authorList>
            <person name="Garwood T.J."/>
            <person name="Larsen P.A."/>
            <person name="Fountain-Jones N.M."/>
            <person name="Garbe J.R."/>
            <person name="Macchietto M.G."/>
            <person name="Kania S.A."/>
            <person name="Gerhold R.W."/>
            <person name="Richards J.E."/>
            <person name="Wolf T.M."/>
        </authorList>
    </citation>
    <scope>NUCLEOTIDE SEQUENCE</scope>
    <source>
        <strain evidence="17">MNPRO001-30</strain>
        <tissue evidence="17">Meninges</tissue>
    </source>
</reference>
<comment type="pathway">
    <text evidence="3">Sphingolipid metabolism.</text>
</comment>
<protein>
    <recommendedName>
        <fullName evidence="5">ceramide glucosyltransferase</fullName>
        <ecNumber evidence="5">2.4.1.80</ecNumber>
    </recommendedName>
</protein>
<evidence type="ECO:0000256" key="3">
    <source>
        <dbReference type="ARBA" id="ARBA00004991"/>
    </source>
</evidence>
<dbReference type="FunFam" id="3.90.550.10:FF:000041">
    <property type="entry name" value="UDP-glucose ceramide glucosyltransferase"/>
    <property type="match status" value="1"/>
</dbReference>
<feature type="transmembrane region" description="Helical" evidence="16">
    <location>
        <begin position="371"/>
        <end position="392"/>
    </location>
</feature>
<keyword evidence="12" id="KW-0443">Lipid metabolism</keyword>
<dbReference type="GO" id="GO:0008120">
    <property type="term" value="F:ceramide glucosyltransferase activity"/>
    <property type="evidence" value="ECO:0007669"/>
    <property type="project" value="UniProtKB-EC"/>
</dbReference>
<name>A0AAD5R2A4_PARTN</name>
<dbReference type="InterPro" id="IPR029044">
    <property type="entry name" value="Nucleotide-diphossugar_trans"/>
</dbReference>
<keyword evidence="9 16" id="KW-0812">Transmembrane</keyword>
<feature type="transmembrane region" description="Helical" evidence="16">
    <location>
        <begin position="33"/>
        <end position="56"/>
    </location>
</feature>
<evidence type="ECO:0000256" key="13">
    <source>
        <dbReference type="ARBA" id="ARBA00023136"/>
    </source>
</evidence>
<evidence type="ECO:0000256" key="15">
    <source>
        <dbReference type="ARBA" id="ARBA00048104"/>
    </source>
</evidence>
<evidence type="ECO:0000256" key="12">
    <source>
        <dbReference type="ARBA" id="ARBA00023098"/>
    </source>
</evidence>
<dbReference type="AlphaFoldDB" id="A0AAD5R2A4"/>
<evidence type="ECO:0000256" key="1">
    <source>
        <dbReference type="ARBA" id="ARBA00004653"/>
    </source>
</evidence>
<proteinExistence type="inferred from homology"/>
<evidence type="ECO:0000256" key="10">
    <source>
        <dbReference type="ARBA" id="ARBA00022989"/>
    </source>
</evidence>
<comment type="pathway">
    <text evidence="2">Lipid metabolism; sphingolipid metabolism.</text>
</comment>
<dbReference type="GO" id="GO:0006679">
    <property type="term" value="P:glucosylceramide biosynthetic process"/>
    <property type="evidence" value="ECO:0007669"/>
    <property type="project" value="TreeGrafter"/>
</dbReference>
<dbReference type="EC" id="2.4.1.80" evidence="5"/>
<dbReference type="GO" id="GO:0000139">
    <property type="term" value="C:Golgi membrane"/>
    <property type="evidence" value="ECO:0007669"/>
    <property type="project" value="UniProtKB-SubCell"/>
</dbReference>
<dbReference type="Proteomes" id="UP001196413">
    <property type="component" value="Unassembled WGS sequence"/>
</dbReference>
<comment type="catalytic activity">
    <reaction evidence="14">
        <text>UDP-alpha-D-xylose + an N-acylsphing-4-enine = a beta-D-xylosyl-(1&lt;-&gt;1')-N-acylsphing-4-enine + UDP + H(+)</text>
        <dbReference type="Rhea" id="RHEA:70243"/>
        <dbReference type="ChEBI" id="CHEBI:15378"/>
        <dbReference type="ChEBI" id="CHEBI:52639"/>
        <dbReference type="ChEBI" id="CHEBI:57632"/>
        <dbReference type="ChEBI" id="CHEBI:58223"/>
        <dbReference type="ChEBI" id="CHEBI:189068"/>
    </reaction>
    <physiologicalReaction direction="left-to-right" evidence="14">
        <dbReference type="Rhea" id="RHEA:70244"/>
    </physiologicalReaction>
</comment>
<evidence type="ECO:0000256" key="6">
    <source>
        <dbReference type="ARBA" id="ARBA00022516"/>
    </source>
</evidence>
<dbReference type="SUPFAM" id="SSF53448">
    <property type="entry name" value="Nucleotide-diphospho-sugar transferases"/>
    <property type="match status" value="1"/>
</dbReference>
<evidence type="ECO:0000313" key="17">
    <source>
        <dbReference type="EMBL" id="KAJ1368278.1"/>
    </source>
</evidence>
<keyword evidence="6" id="KW-0444">Lipid biosynthesis</keyword>
<comment type="caution">
    <text evidence="17">The sequence shown here is derived from an EMBL/GenBank/DDBJ whole genome shotgun (WGS) entry which is preliminary data.</text>
</comment>
<keyword evidence="8" id="KW-0808">Transferase</keyword>
<dbReference type="EMBL" id="JAHQIW010006133">
    <property type="protein sequence ID" value="KAJ1368278.1"/>
    <property type="molecule type" value="Genomic_DNA"/>
</dbReference>
<dbReference type="PANTHER" id="PTHR12726:SF0">
    <property type="entry name" value="CERAMIDE GLUCOSYLTRANSFERASE"/>
    <property type="match status" value="1"/>
</dbReference>
<dbReference type="Gene3D" id="3.90.550.10">
    <property type="entry name" value="Spore Coat Polysaccharide Biosynthesis Protein SpsA, Chain A"/>
    <property type="match status" value="1"/>
</dbReference>
<comment type="similarity">
    <text evidence="4">Belongs to the glycosyltransferase 2 family.</text>
</comment>
<evidence type="ECO:0000256" key="7">
    <source>
        <dbReference type="ARBA" id="ARBA00022676"/>
    </source>
</evidence>
<dbReference type="CDD" id="cd02520">
    <property type="entry name" value="Glucosylceramide_synthase"/>
    <property type="match status" value="1"/>
</dbReference>